<evidence type="ECO:0000256" key="1">
    <source>
        <dbReference type="ARBA" id="ARBA00022614"/>
    </source>
</evidence>
<evidence type="ECO:0000256" key="5">
    <source>
        <dbReference type="SAM" id="SignalP"/>
    </source>
</evidence>
<reference evidence="7" key="1">
    <citation type="submission" date="2020-10" db="EMBL/GenBank/DDBJ databases">
        <authorList>
            <person name="Kikuchi T."/>
        </authorList>
    </citation>
    <scope>NUCLEOTIDE SEQUENCE</scope>
    <source>
        <strain evidence="7">NKZ352</strain>
    </source>
</reference>
<evidence type="ECO:0000256" key="3">
    <source>
        <dbReference type="ARBA" id="ARBA00022737"/>
    </source>
</evidence>
<dbReference type="InterPro" id="IPR032675">
    <property type="entry name" value="LRR_dom_sf"/>
</dbReference>
<dbReference type="Proteomes" id="UP000835052">
    <property type="component" value="Unassembled WGS sequence"/>
</dbReference>
<evidence type="ECO:0000256" key="2">
    <source>
        <dbReference type="ARBA" id="ARBA00022729"/>
    </source>
</evidence>
<keyword evidence="2 5" id="KW-0732">Signal</keyword>
<evidence type="ECO:0000313" key="7">
    <source>
        <dbReference type="EMBL" id="CAD6185897.1"/>
    </source>
</evidence>
<feature type="signal peptide" evidence="5">
    <location>
        <begin position="1"/>
        <end position="19"/>
    </location>
</feature>
<accession>A0A8S1GQD1</accession>
<evidence type="ECO:0000259" key="6">
    <source>
        <dbReference type="SMART" id="SM00082"/>
    </source>
</evidence>
<evidence type="ECO:0000313" key="8">
    <source>
        <dbReference type="Proteomes" id="UP000835052"/>
    </source>
</evidence>
<comment type="caution">
    <text evidence="7">The sequence shown here is derived from an EMBL/GenBank/DDBJ whole genome shotgun (WGS) entry which is preliminary data.</text>
</comment>
<dbReference type="PROSITE" id="PS51450">
    <property type="entry name" value="LRR"/>
    <property type="match status" value="4"/>
</dbReference>
<dbReference type="SMART" id="SM00082">
    <property type="entry name" value="LRRCT"/>
    <property type="match status" value="1"/>
</dbReference>
<dbReference type="Pfam" id="PF13855">
    <property type="entry name" value="LRR_8"/>
    <property type="match status" value="3"/>
</dbReference>
<protein>
    <recommendedName>
        <fullName evidence="6">LRRCT domain-containing protein</fullName>
    </recommendedName>
</protein>
<dbReference type="SMART" id="SM00365">
    <property type="entry name" value="LRR_SD22"/>
    <property type="match status" value="5"/>
</dbReference>
<dbReference type="InterPro" id="IPR000483">
    <property type="entry name" value="Cys-rich_flank_reg_C"/>
</dbReference>
<keyword evidence="4" id="KW-1133">Transmembrane helix</keyword>
<dbReference type="PANTHER" id="PTHR45617">
    <property type="entry name" value="LEUCINE RICH REPEAT FAMILY PROTEIN"/>
    <property type="match status" value="1"/>
</dbReference>
<keyword evidence="4" id="KW-0472">Membrane</keyword>
<feature type="chain" id="PRO_5035931728" description="LRRCT domain-containing protein" evidence="5">
    <location>
        <begin position="20"/>
        <end position="667"/>
    </location>
</feature>
<dbReference type="Gene3D" id="3.80.10.10">
    <property type="entry name" value="Ribonuclease Inhibitor"/>
    <property type="match status" value="3"/>
</dbReference>
<feature type="domain" description="LRRCT" evidence="6">
    <location>
        <begin position="551"/>
        <end position="600"/>
    </location>
</feature>
<keyword evidence="8" id="KW-1185">Reference proteome</keyword>
<dbReference type="OrthoDB" id="676979at2759"/>
<dbReference type="SMART" id="SM00369">
    <property type="entry name" value="LRR_TYP"/>
    <property type="match status" value="6"/>
</dbReference>
<dbReference type="PRINTS" id="PR00019">
    <property type="entry name" value="LEURICHRPT"/>
</dbReference>
<feature type="transmembrane region" description="Helical" evidence="4">
    <location>
        <begin position="606"/>
        <end position="631"/>
    </location>
</feature>
<keyword evidence="3" id="KW-0677">Repeat</keyword>
<dbReference type="InterPro" id="IPR003591">
    <property type="entry name" value="Leu-rich_rpt_typical-subtyp"/>
</dbReference>
<dbReference type="EMBL" id="CAJGYM010000003">
    <property type="protein sequence ID" value="CAD6185897.1"/>
    <property type="molecule type" value="Genomic_DNA"/>
</dbReference>
<dbReference type="SUPFAM" id="SSF52058">
    <property type="entry name" value="L domain-like"/>
    <property type="match status" value="2"/>
</dbReference>
<sequence length="667" mass="74386">MQLAELLPLLFLLHGPVIADICTHCQCDFSSQVVTCIKPSLLVRTVSLFPSIRQLHLTGLKLPQPPHFLFHSGLSVLRMNRCGVQELSAHTLLPLPGLEVVDLSANQLETLPPTLLRGLKKLRVLILANNRISNLADIAWILAEGVVLEQLDLSGNRIHSSNALTILPPTRQLLMSDVGMSNIDENAMIFAESDACPSSRSCRQLPLRNLNVSILTTLDLAANHNLDIGIGLLDLLRNVSFFDLSFAKLPDGFDKWLEERSRVRSLNVSHAQVKLEDHEWRTCGQMLHSLDISGIGARRLRLPRFCPLRTLFARDNLLAISDIAAVSLESLHLDRNMFDDLPTPSTGVELSNLHTLSVSNNLLTSLRPHALQGYPNLQHLDLSHNQIGEIDAAAFPSIGMELISLDLSSNQLSVLPHPVLPSLLLLDLSSNNLVFLDPVFFTGLPMLQQLRLASNPTLFSRCEATCWSDHLDELTSLVDLDLSNCGLSNSLHLTHLSALRSLLLRGNQIRTMDADSLPKTLRTLDLGENRIQFTSNFTKLGSLRDLRVDLNPLRCDCSLTDVVPHLLNQSQITDPTFYFCFAGSWQYPLLPYLTTVQPCVDSTRSFFPILIATFTFSITVVCILIMLFLLFKKYSDSMRHVYKRLATDLPVRMMARVQMAYEKAASK</sequence>
<name>A0A8S1GQD1_9PELO</name>
<dbReference type="InterPro" id="IPR001611">
    <property type="entry name" value="Leu-rich_rpt"/>
</dbReference>
<organism evidence="7 8">
    <name type="scientific">Caenorhabditis auriculariae</name>
    <dbReference type="NCBI Taxonomy" id="2777116"/>
    <lineage>
        <taxon>Eukaryota</taxon>
        <taxon>Metazoa</taxon>
        <taxon>Ecdysozoa</taxon>
        <taxon>Nematoda</taxon>
        <taxon>Chromadorea</taxon>
        <taxon>Rhabditida</taxon>
        <taxon>Rhabditina</taxon>
        <taxon>Rhabditomorpha</taxon>
        <taxon>Rhabditoidea</taxon>
        <taxon>Rhabditidae</taxon>
        <taxon>Peloderinae</taxon>
        <taxon>Caenorhabditis</taxon>
    </lineage>
</organism>
<dbReference type="PANTHER" id="PTHR45617:SF169">
    <property type="entry name" value="LRRCT DOMAIN-CONTAINING PROTEIN"/>
    <property type="match status" value="1"/>
</dbReference>
<keyword evidence="4" id="KW-0812">Transmembrane</keyword>
<gene>
    <name evidence="7" type="ORF">CAUJ_LOCUS1816</name>
</gene>
<keyword evidence="1" id="KW-0433">Leucine-rich repeat</keyword>
<dbReference type="AlphaFoldDB" id="A0A8S1GQD1"/>
<evidence type="ECO:0000256" key="4">
    <source>
        <dbReference type="SAM" id="Phobius"/>
    </source>
</evidence>
<proteinExistence type="predicted"/>